<feature type="non-terminal residue" evidence="2">
    <location>
        <position position="1"/>
    </location>
</feature>
<gene>
    <name evidence="2" type="ORF">AVDCRST_MAG04-3017</name>
</gene>
<feature type="region of interest" description="Disordered" evidence="1">
    <location>
        <begin position="1"/>
        <end position="54"/>
    </location>
</feature>
<accession>A0A6J4J8J1</accession>
<feature type="non-terminal residue" evidence="2">
    <location>
        <position position="54"/>
    </location>
</feature>
<evidence type="ECO:0000256" key="1">
    <source>
        <dbReference type="SAM" id="MobiDB-lite"/>
    </source>
</evidence>
<organism evidence="2">
    <name type="scientific">uncultured Acetobacteraceae bacterium</name>
    <dbReference type="NCBI Taxonomy" id="169975"/>
    <lineage>
        <taxon>Bacteria</taxon>
        <taxon>Pseudomonadati</taxon>
        <taxon>Pseudomonadota</taxon>
        <taxon>Alphaproteobacteria</taxon>
        <taxon>Acetobacterales</taxon>
        <taxon>Acetobacteraceae</taxon>
        <taxon>environmental samples</taxon>
    </lineage>
</organism>
<dbReference type="EMBL" id="CADCTL010000215">
    <property type="protein sequence ID" value="CAA9269752.1"/>
    <property type="molecule type" value="Genomic_DNA"/>
</dbReference>
<reference evidence="2" key="1">
    <citation type="submission" date="2020-02" db="EMBL/GenBank/DDBJ databases">
        <authorList>
            <person name="Meier V. D."/>
        </authorList>
    </citation>
    <scope>NUCLEOTIDE SEQUENCE</scope>
    <source>
        <strain evidence="2">AVDCRST_MAG04</strain>
    </source>
</reference>
<sequence>DPRRRPGRAGERDHRRRQPPRHAAEPDPGRRPGVQARHGRAHDPGRRADAGRRL</sequence>
<dbReference type="AlphaFoldDB" id="A0A6J4J8J1"/>
<name>A0A6J4J8J1_9PROT</name>
<proteinExistence type="predicted"/>
<feature type="compositionally biased region" description="Basic and acidic residues" evidence="1">
    <location>
        <begin position="41"/>
        <end position="54"/>
    </location>
</feature>
<protein>
    <submittedName>
        <fullName evidence="2">TldE protein, part of TldE/TldD proteolytic complex</fullName>
    </submittedName>
</protein>
<evidence type="ECO:0000313" key="2">
    <source>
        <dbReference type="EMBL" id="CAA9269752.1"/>
    </source>
</evidence>